<sequence length="274" mass="31573">MVMIPLSAFARFSVREHAQAARLKKGLRGYHQQVYDRPEREIRRLGRRRAGELGAQNPYAREYWMRSLGAGLCREVGAQAPDWVPRVPVFFVTLIDEDQIVYPADCTRGYRPNPEIADIRRYYRRALRGLDYLGMLDPTLYVSAQQVQGVPRFLLWHAHALVWNISKGALDLWAESVRPTMSAYLPYASAVDCRQVRPRDLRQLIWYTNKTPYKQYQVWRRETGSLGQQKRNINGVNSVRLYADMKDLVLPRLTLAGGAGRPILRQAVEASAAW</sequence>
<evidence type="ECO:0000313" key="1">
    <source>
        <dbReference type="EMBL" id="BAQ46718.1"/>
    </source>
</evidence>
<evidence type="ECO:0000313" key="2">
    <source>
        <dbReference type="Proteomes" id="UP000061432"/>
    </source>
</evidence>
<dbReference type="KEGG" id="maqu:Maq22A_c18095"/>
<proteinExistence type="predicted"/>
<dbReference type="AlphaFoldDB" id="A0A0C6FDU8"/>
<dbReference type="EMBL" id="AP014704">
    <property type="protein sequence ID" value="BAQ46718.1"/>
    <property type="molecule type" value="Genomic_DNA"/>
</dbReference>
<name>A0A0C6FDU8_9HYPH</name>
<dbReference type="Proteomes" id="UP000061432">
    <property type="component" value="Chromosome"/>
</dbReference>
<protein>
    <submittedName>
        <fullName evidence="1">Uncharacterized protein</fullName>
    </submittedName>
</protein>
<dbReference type="PATRIC" id="fig|270351.10.peg.3494"/>
<reference evidence="2" key="2">
    <citation type="submission" date="2015-01" db="EMBL/GenBank/DDBJ databases">
        <title>Complete genome sequence of Methylobacterium aquaticum strain 22A.</title>
        <authorList>
            <person name="Tani A."/>
            <person name="Ogura Y."/>
            <person name="Hayashi T."/>
        </authorList>
    </citation>
    <scope>NUCLEOTIDE SEQUENCE [LARGE SCALE GENOMIC DNA]</scope>
    <source>
        <strain evidence="2">MA-22A</strain>
    </source>
</reference>
<organism evidence="1 2">
    <name type="scientific">Methylobacterium aquaticum</name>
    <dbReference type="NCBI Taxonomy" id="270351"/>
    <lineage>
        <taxon>Bacteria</taxon>
        <taxon>Pseudomonadati</taxon>
        <taxon>Pseudomonadota</taxon>
        <taxon>Alphaproteobacteria</taxon>
        <taxon>Hyphomicrobiales</taxon>
        <taxon>Methylobacteriaceae</taxon>
        <taxon>Methylobacterium</taxon>
    </lineage>
</organism>
<reference evidence="1 2" key="1">
    <citation type="journal article" date="2015" name="Genome Announc.">
        <title>Complete Genome Sequence of Methylobacterium aquaticum Strain 22A, Isolated from Racomitrium japonicum Moss.</title>
        <authorList>
            <person name="Tani A."/>
            <person name="Ogura Y."/>
            <person name="Hayashi T."/>
            <person name="Kimbara K."/>
        </authorList>
    </citation>
    <scope>NUCLEOTIDE SEQUENCE [LARGE SCALE GENOMIC DNA]</scope>
    <source>
        <strain evidence="1 2">MA-22A</strain>
    </source>
</reference>
<accession>A0A0C6FDU8</accession>
<dbReference type="STRING" id="270351.Maq22A_c18095"/>
<gene>
    <name evidence="1" type="ORF">Maq22A_c18095</name>
</gene>